<feature type="transmembrane region" description="Helical" evidence="6">
    <location>
        <begin position="41"/>
        <end position="64"/>
    </location>
</feature>
<feature type="transmembrane region" description="Helical" evidence="6">
    <location>
        <begin position="9"/>
        <end position="29"/>
    </location>
</feature>
<feature type="transmembrane region" description="Helical" evidence="6">
    <location>
        <begin position="211"/>
        <end position="232"/>
    </location>
</feature>
<comment type="subcellular location">
    <subcellularLocation>
        <location evidence="1">Cell membrane</location>
        <topology evidence="1">Multi-pass membrane protein</topology>
    </subcellularLocation>
</comment>
<dbReference type="PANTHER" id="PTHR30250:SF11">
    <property type="entry name" value="O-ANTIGEN TRANSPORTER-RELATED"/>
    <property type="match status" value="1"/>
</dbReference>
<proteinExistence type="predicted"/>
<organism evidence="7 8">
    <name type="scientific">Vibrio variabilis</name>
    <dbReference type="NCBI Taxonomy" id="990271"/>
    <lineage>
        <taxon>Bacteria</taxon>
        <taxon>Pseudomonadati</taxon>
        <taxon>Pseudomonadota</taxon>
        <taxon>Gammaproteobacteria</taxon>
        <taxon>Vibrionales</taxon>
        <taxon>Vibrionaceae</taxon>
        <taxon>Vibrio</taxon>
    </lineage>
</organism>
<evidence type="ECO:0000256" key="5">
    <source>
        <dbReference type="ARBA" id="ARBA00023136"/>
    </source>
</evidence>
<gene>
    <name evidence="7" type="ORF">JCM19239_568</name>
</gene>
<keyword evidence="8" id="KW-1185">Reference proteome</keyword>
<evidence type="ECO:0000256" key="1">
    <source>
        <dbReference type="ARBA" id="ARBA00004651"/>
    </source>
</evidence>
<reference evidence="8" key="1">
    <citation type="submission" date="2014-09" db="EMBL/GenBank/DDBJ databases">
        <title>Vibrio variabilis JCM 19239. (C206) whole genome shotgun sequence.</title>
        <authorList>
            <person name="Sawabe T."/>
            <person name="Meirelles P."/>
            <person name="Nakanishi M."/>
            <person name="Sayaka M."/>
            <person name="Hattori M."/>
            <person name="Ohkuma M."/>
        </authorList>
    </citation>
    <scope>NUCLEOTIDE SEQUENCE [LARGE SCALE GENOMIC DNA]</scope>
    <source>
        <strain evidence="8">JCM 19239</strain>
    </source>
</reference>
<protein>
    <submittedName>
        <fullName evidence="7">Oligosaccharide translocase SypK</fullName>
    </submittedName>
</protein>
<feature type="transmembrane region" description="Helical" evidence="6">
    <location>
        <begin position="244"/>
        <end position="268"/>
    </location>
</feature>
<dbReference type="EMBL" id="BBMS01000011">
    <property type="protein sequence ID" value="GAL25627.1"/>
    <property type="molecule type" value="Genomic_DNA"/>
</dbReference>
<keyword evidence="5 6" id="KW-0472">Membrane</keyword>
<name>A0ABQ0JA70_9VIBR</name>
<evidence type="ECO:0000256" key="2">
    <source>
        <dbReference type="ARBA" id="ARBA00022475"/>
    </source>
</evidence>
<evidence type="ECO:0000256" key="3">
    <source>
        <dbReference type="ARBA" id="ARBA00022692"/>
    </source>
</evidence>
<feature type="transmembrane region" description="Helical" evidence="6">
    <location>
        <begin position="114"/>
        <end position="133"/>
    </location>
</feature>
<feature type="transmembrane region" description="Helical" evidence="6">
    <location>
        <begin position="145"/>
        <end position="164"/>
    </location>
</feature>
<dbReference type="Proteomes" id="UP000029223">
    <property type="component" value="Unassembled WGS sequence"/>
</dbReference>
<dbReference type="PANTHER" id="PTHR30250">
    <property type="entry name" value="PST FAMILY PREDICTED COLANIC ACID TRANSPORTER"/>
    <property type="match status" value="1"/>
</dbReference>
<feature type="transmembrane region" description="Helical" evidence="6">
    <location>
        <begin position="289"/>
        <end position="309"/>
    </location>
</feature>
<evidence type="ECO:0000256" key="6">
    <source>
        <dbReference type="SAM" id="Phobius"/>
    </source>
</evidence>
<dbReference type="InterPro" id="IPR050833">
    <property type="entry name" value="Poly_Biosynth_Transport"/>
</dbReference>
<accession>A0ABQ0JA70</accession>
<dbReference type="Pfam" id="PF13440">
    <property type="entry name" value="Polysacc_synt_3"/>
    <property type="match status" value="1"/>
</dbReference>
<feature type="transmembrane region" description="Helical" evidence="6">
    <location>
        <begin position="87"/>
        <end position="108"/>
    </location>
</feature>
<evidence type="ECO:0000313" key="8">
    <source>
        <dbReference type="Proteomes" id="UP000029223"/>
    </source>
</evidence>
<evidence type="ECO:0000313" key="7">
    <source>
        <dbReference type="EMBL" id="GAL25627.1"/>
    </source>
</evidence>
<sequence>MNIAFKQSVYYAAGLVLMKGVSFVMLPFITSSLSTAEYGRLDLWVSLLNIGSILLGFGLIEALYKQAGEAKGNAFNTLNSTATMQQLIIAAFALLASLPVGVAVYVFWPEISLLDLGLVMSTLIFSAAFNIPLTWLRLIDDARSFFLMTSSKAILQAALTYWFLQQGLGVTGILLSGLLSALYLSCSLLYRQWRQLPFQWDAAVAKDMRRYGLPIVASGILLFIAAGAERWILAATIGLESLAIYALAMQFALIIVFVCEPLALWWYPKRFQILNQPNGKQTTARIAETLSHATLFCAVSLSVVAPLIIEWWFPTRYSEAATWIPWLTLGIAFKQLSHILTTGCYVEKQLESC</sequence>
<comment type="caution">
    <text evidence="7">The sequence shown here is derived from an EMBL/GenBank/DDBJ whole genome shotgun (WGS) entry which is preliminary data.</text>
</comment>
<feature type="transmembrane region" description="Helical" evidence="6">
    <location>
        <begin position="170"/>
        <end position="190"/>
    </location>
</feature>
<evidence type="ECO:0000256" key="4">
    <source>
        <dbReference type="ARBA" id="ARBA00022989"/>
    </source>
</evidence>
<keyword evidence="2" id="KW-1003">Cell membrane</keyword>
<keyword evidence="4 6" id="KW-1133">Transmembrane helix</keyword>
<keyword evidence="3 6" id="KW-0812">Transmembrane</keyword>